<dbReference type="RefSeq" id="WP_207651809.1">
    <property type="nucleotide sequence ID" value="NZ_CP018477.1"/>
</dbReference>
<evidence type="ECO:0000256" key="1">
    <source>
        <dbReference type="ARBA" id="ARBA00022691"/>
    </source>
</evidence>
<dbReference type="PANTHER" id="PTHR12818">
    <property type="entry name" value="TRNA (ADENINE(37)-N6)-METHYLTRANSFERASE"/>
    <property type="match status" value="1"/>
</dbReference>
<gene>
    <name evidence="5" type="ORF">THTE_2120</name>
</gene>
<dbReference type="PROSITE" id="PS01318">
    <property type="entry name" value="TSAA_1"/>
    <property type="match status" value="1"/>
</dbReference>
<evidence type="ECO:0000313" key="6">
    <source>
        <dbReference type="Proteomes" id="UP000215086"/>
    </source>
</evidence>
<evidence type="ECO:0000313" key="5">
    <source>
        <dbReference type="EMBL" id="ASV74722.1"/>
    </source>
</evidence>
<dbReference type="PROSITE" id="PS51668">
    <property type="entry name" value="TSAA_2"/>
    <property type="match status" value="1"/>
</dbReference>
<dbReference type="KEGG" id="ttf:THTE_2120"/>
<dbReference type="NCBIfam" id="TIGR00104">
    <property type="entry name" value="tRNA_TsaA"/>
    <property type="match status" value="1"/>
</dbReference>
<dbReference type="Gene3D" id="2.40.30.70">
    <property type="entry name" value="YaeB-like"/>
    <property type="match status" value="1"/>
</dbReference>
<dbReference type="PANTHER" id="PTHR12818:SF0">
    <property type="entry name" value="TRNA (ADENINE(37)-N6)-METHYLTRANSFERASE"/>
    <property type="match status" value="1"/>
</dbReference>
<evidence type="ECO:0000256" key="3">
    <source>
        <dbReference type="SAM" id="SignalP"/>
    </source>
</evidence>
<protein>
    <recommendedName>
        <fullName evidence="4">TsaA-like domain-containing protein</fullName>
    </recommendedName>
</protein>
<dbReference type="InterPro" id="IPR040372">
    <property type="entry name" value="YaeB-like"/>
</dbReference>
<sequence>MKRAVIMKFLAVALFVQTCWSVEGLTNAEEPKFVVYPIGHVEKTEGRCRIILDKKYQPGLLGLEKWSHIQVLWWFDKNDTPEKRSILQVHPRGNPNNPLTGVFACRAPVRPNLIGLTLCKILRVEENVVEIEDIDAFDGTPVLDLKPFTPGLDTGKDVRVPEWAGPPAPRG</sequence>
<dbReference type="InterPro" id="IPR023368">
    <property type="entry name" value="UPF0066_cons_site"/>
</dbReference>
<reference evidence="5 6" key="1">
    <citation type="journal article" name="Front. Microbiol.">
        <title>Sugar Metabolism of the First Thermophilic Planctomycete Thermogutta terrifontis: Comparative Genomic and Transcriptomic Approaches.</title>
        <authorList>
            <person name="Elcheninov A.G."/>
            <person name="Menzel P."/>
            <person name="Gudbergsdottir S.R."/>
            <person name="Slesarev A.I."/>
            <person name="Kadnikov V.V."/>
            <person name="Krogh A."/>
            <person name="Bonch-Osmolovskaya E.A."/>
            <person name="Peng X."/>
            <person name="Kublanov I.V."/>
        </authorList>
    </citation>
    <scope>NUCLEOTIDE SEQUENCE [LARGE SCALE GENOMIC DNA]</scope>
    <source>
        <strain evidence="5 6">R1</strain>
    </source>
</reference>
<name>A0A286RFK7_9BACT</name>
<accession>A0A286RFK7</accession>
<proteinExistence type="inferred from homology"/>
<feature type="chain" id="PRO_5013284545" description="TsaA-like domain-containing protein" evidence="3">
    <location>
        <begin position="22"/>
        <end position="171"/>
    </location>
</feature>
<organism evidence="5 6">
    <name type="scientific">Thermogutta terrifontis</name>
    <dbReference type="NCBI Taxonomy" id="1331910"/>
    <lineage>
        <taxon>Bacteria</taxon>
        <taxon>Pseudomonadati</taxon>
        <taxon>Planctomycetota</taxon>
        <taxon>Planctomycetia</taxon>
        <taxon>Pirellulales</taxon>
        <taxon>Thermoguttaceae</taxon>
        <taxon>Thermogutta</taxon>
    </lineage>
</organism>
<dbReference type="AlphaFoldDB" id="A0A286RFK7"/>
<dbReference type="InterPro" id="IPR023370">
    <property type="entry name" value="TrmO-like_N"/>
</dbReference>
<keyword evidence="1" id="KW-0949">S-adenosyl-L-methionine</keyword>
<comment type="similarity">
    <text evidence="2">Belongs to the tRNA methyltransferase O family.</text>
</comment>
<feature type="domain" description="TsaA-like" evidence="4">
    <location>
        <begin position="35"/>
        <end position="157"/>
    </location>
</feature>
<dbReference type="Proteomes" id="UP000215086">
    <property type="component" value="Chromosome"/>
</dbReference>
<dbReference type="InterPro" id="IPR036414">
    <property type="entry name" value="YaeB_N_sf"/>
</dbReference>
<feature type="signal peptide" evidence="3">
    <location>
        <begin position="1"/>
        <end position="21"/>
    </location>
</feature>
<keyword evidence="3" id="KW-0732">Signal</keyword>
<dbReference type="InterPro" id="IPR036413">
    <property type="entry name" value="YaeB-like_sf"/>
</dbReference>
<dbReference type="CDD" id="cd09281">
    <property type="entry name" value="UPF0066"/>
    <property type="match status" value="1"/>
</dbReference>
<dbReference type="Pfam" id="PF01980">
    <property type="entry name" value="TrmO_N"/>
    <property type="match status" value="1"/>
</dbReference>
<keyword evidence="6" id="KW-1185">Reference proteome</keyword>
<evidence type="ECO:0000259" key="4">
    <source>
        <dbReference type="PROSITE" id="PS51668"/>
    </source>
</evidence>
<dbReference type="SUPFAM" id="SSF118196">
    <property type="entry name" value="YaeB-like"/>
    <property type="match status" value="1"/>
</dbReference>
<dbReference type="EMBL" id="CP018477">
    <property type="protein sequence ID" value="ASV74722.1"/>
    <property type="molecule type" value="Genomic_DNA"/>
</dbReference>
<evidence type="ECO:0000256" key="2">
    <source>
        <dbReference type="ARBA" id="ARBA00033753"/>
    </source>
</evidence>